<sequence length="505" mass="57552">MNLPRQVGAVASAFLLAALFASLAAPAEGLRTGRLEGKREGEAGETSFSNCASGTELQEAAFFNKVLSSLEVDDRPKGGRRVASRSQRSAETSDDLDLAEDEEEEEKFVPKLLGTFQRLGMNPHPGAATNLAMYPDKQNKITEVVNGTYSSRWSSMWARYQDQITTKVKKQARELKPLKVLLVSPVSNSPRAVDDFEYNMYKLRNNTAGDTFNFALFHYDSDDSTWRQRHWYNEEHGFVLLENRQMCKSETWLMVEPKMARNYDYVWLMDGDLRMDYFSWDLYRSVLAWLDPLVSQPAIVPKGLGERSTDLEELQMVGAYSKRFPVAREVSRSESMAPLLSSKIWPVLYKRLTRNDVRTVWYTNTVWDILAQWAALSCGKTGVLVVNAAPVRHINCHDLIRRTNHTGNGCIRGCGHPDKQNCRGFSRRDREYVRDAMQEICPLPTNEGLANCSHIKYCHEAVYGQSHIRQWMEEPESSTLKAYRYECNYTGVHVGFEALCNMELA</sequence>
<name>A0A7S2AXK0_9DINO</name>
<accession>A0A7S2AXK0</accession>
<dbReference type="InterPro" id="IPR007877">
    <property type="entry name" value="DUF707"/>
</dbReference>
<evidence type="ECO:0000256" key="2">
    <source>
        <dbReference type="SAM" id="SignalP"/>
    </source>
</evidence>
<feature type="region of interest" description="Disordered" evidence="1">
    <location>
        <begin position="74"/>
        <end position="103"/>
    </location>
</feature>
<dbReference type="EMBL" id="HBGQ01015204">
    <property type="protein sequence ID" value="CAD9380322.1"/>
    <property type="molecule type" value="Transcribed_RNA"/>
</dbReference>
<proteinExistence type="predicted"/>
<dbReference type="AlphaFoldDB" id="A0A7S2AXK0"/>
<keyword evidence="2" id="KW-0732">Signal</keyword>
<protein>
    <submittedName>
        <fullName evidence="3">Uncharacterized protein</fullName>
    </submittedName>
</protein>
<feature type="chain" id="PRO_5031328117" evidence="2">
    <location>
        <begin position="30"/>
        <end position="505"/>
    </location>
</feature>
<dbReference type="Pfam" id="PF05212">
    <property type="entry name" value="DUF707"/>
    <property type="match status" value="1"/>
</dbReference>
<feature type="signal peptide" evidence="2">
    <location>
        <begin position="1"/>
        <end position="29"/>
    </location>
</feature>
<gene>
    <name evidence="3" type="ORF">AAND1436_LOCUS7562</name>
</gene>
<evidence type="ECO:0000313" key="3">
    <source>
        <dbReference type="EMBL" id="CAD9380322.1"/>
    </source>
</evidence>
<evidence type="ECO:0000256" key="1">
    <source>
        <dbReference type="SAM" id="MobiDB-lite"/>
    </source>
</evidence>
<feature type="compositionally biased region" description="Acidic residues" evidence="1">
    <location>
        <begin position="92"/>
        <end position="103"/>
    </location>
</feature>
<reference evidence="3" key="1">
    <citation type="submission" date="2021-01" db="EMBL/GenBank/DDBJ databases">
        <authorList>
            <person name="Corre E."/>
            <person name="Pelletier E."/>
            <person name="Niang G."/>
            <person name="Scheremetjew M."/>
            <person name="Finn R."/>
            <person name="Kale V."/>
            <person name="Holt S."/>
            <person name="Cochrane G."/>
            <person name="Meng A."/>
            <person name="Brown T."/>
            <person name="Cohen L."/>
        </authorList>
    </citation>
    <scope>NUCLEOTIDE SEQUENCE</scope>
    <source>
        <strain evidence="3">CCMP2222</strain>
    </source>
</reference>
<organism evidence="3">
    <name type="scientific">Alexandrium andersonii</name>
    <dbReference type="NCBI Taxonomy" id="327968"/>
    <lineage>
        <taxon>Eukaryota</taxon>
        <taxon>Sar</taxon>
        <taxon>Alveolata</taxon>
        <taxon>Dinophyceae</taxon>
        <taxon>Gonyaulacales</taxon>
        <taxon>Pyrocystaceae</taxon>
        <taxon>Alexandrium</taxon>
    </lineage>
</organism>